<dbReference type="Gene3D" id="3.40.50.300">
    <property type="entry name" value="P-loop containing nucleotide triphosphate hydrolases"/>
    <property type="match status" value="2"/>
</dbReference>
<keyword evidence="1" id="KW-0547">Nucleotide-binding</keyword>
<dbReference type="InterPro" id="IPR045055">
    <property type="entry name" value="DNA2/NAM7-like"/>
</dbReference>
<evidence type="ECO:0000256" key="2">
    <source>
        <dbReference type="ARBA" id="ARBA00022801"/>
    </source>
</evidence>
<dbReference type="GO" id="GO:0005524">
    <property type="term" value="F:ATP binding"/>
    <property type="evidence" value="ECO:0007669"/>
    <property type="project" value="UniProtKB-KW"/>
</dbReference>
<feature type="region of interest" description="Disordered" evidence="5">
    <location>
        <begin position="588"/>
        <end position="621"/>
    </location>
</feature>
<dbReference type="SUPFAM" id="SSF52540">
    <property type="entry name" value="P-loop containing nucleoside triphosphate hydrolases"/>
    <property type="match status" value="1"/>
</dbReference>
<keyword evidence="4" id="KW-0067">ATP-binding</keyword>
<dbReference type="Pfam" id="PF13087">
    <property type="entry name" value="AAA_12"/>
    <property type="match status" value="1"/>
</dbReference>
<evidence type="ECO:0000256" key="5">
    <source>
        <dbReference type="SAM" id="MobiDB-lite"/>
    </source>
</evidence>
<dbReference type="GO" id="GO:0016787">
    <property type="term" value="F:hydrolase activity"/>
    <property type="evidence" value="ECO:0007669"/>
    <property type="project" value="UniProtKB-KW"/>
</dbReference>
<dbReference type="CDD" id="cd18808">
    <property type="entry name" value="SF1_C_Upf1"/>
    <property type="match status" value="1"/>
</dbReference>
<dbReference type="Proteomes" id="UP000291116">
    <property type="component" value="Unassembled WGS sequence"/>
</dbReference>
<dbReference type="AlphaFoldDB" id="A0A448ZI66"/>
<sequence length="750" mass="83402">MQELAAKTFLKSKSDTICLVQGPPGTGKTTLLTSVICRYIIDSRKLEHNKRCLMVCAPTNKAVTVLCSRFLNTFLDVDSCPCNVVLIGDEDKLLENDGRKRGNAFTDNPRMRESLLYTFIDTVENDYLYIRKILDKGNFGLFNRILMVARRLENLLKRKVTDAEVIMGATSIVKLIEKFTKSRQKQYPTEIINKVDLVVGMVGAWNRDTIWQEILQGADVIFCTLGSSGSSLLKKVIGEVDDLVVDEAAAATEPEIYIPFQYLPRRLLCVGDPKQLPATITSQFAEKMGLSKSLHERLMYDCNYGHIMLDTQYRMKPALSEFPSQNFYGGKLRNGGNVIRSKYRGSVSMMDCATYTLYQIDGRERQLRSGSIENEAEANAVVEIVDDLRRISCNRSRNWCSANCLRIITFYQAQVNLIRRLLNRRKLGNVLVATVDSSQGCEADFVIVSFVRSDGKVGRNSVGFLADDRRLNVALTRAKYQMICVGNIKRMSTLPDGKAESVKRLAINATNRNCVHPFPFRDDSYKRPSRQNEQMNLTNKKRRLAPPGISHNSNTSPRRRMNDVDGALGDEEMVSQTAIRAHAIVDSNISSDSSSDSESSVVSTSSSSSDNTSSDSSCQDIRNCESTAQGNISTSTTEKNIESMSGFQDSVISSVPLEDTDTGSIADQNLCIKKNPKPIAEESATAIDGFYGHETSAEQSSNSAAALPNTESDTKQERPTVLDNSFDSKQMMPSVLSKTETMAVFENFSF</sequence>
<dbReference type="InterPro" id="IPR041679">
    <property type="entry name" value="DNA2/NAM7-like_C"/>
</dbReference>
<gene>
    <name evidence="8" type="ORF">PSNMU_V1.4_AUG-EV-PASAV3_0086830</name>
</gene>
<dbReference type="FunFam" id="3.40.50.300:FF:000326">
    <property type="entry name" value="P-loop containing nucleoside triphosphate hydrolase"/>
    <property type="match status" value="1"/>
</dbReference>
<dbReference type="InterPro" id="IPR027417">
    <property type="entry name" value="P-loop_NTPase"/>
</dbReference>
<protein>
    <recommendedName>
        <fullName evidence="10">AAA+ ATPase domain-containing protein</fullName>
    </recommendedName>
</protein>
<evidence type="ECO:0008006" key="10">
    <source>
        <dbReference type="Google" id="ProtNLM"/>
    </source>
</evidence>
<keyword evidence="9" id="KW-1185">Reference proteome</keyword>
<organism evidence="8 9">
    <name type="scientific">Pseudo-nitzschia multistriata</name>
    <dbReference type="NCBI Taxonomy" id="183589"/>
    <lineage>
        <taxon>Eukaryota</taxon>
        <taxon>Sar</taxon>
        <taxon>Stramenopiles</taxon>
        <taxon>Ochrophyta</taxon>
        <taxon>Bacillariophyta</taxon>
        <taxon>Bacillariophyceae</taxon>
        <taxon>Bacillariophycidae</taxon>
        <taxon>Bacillariales</taxon>
        <taxon>Bacillariaceae</taxon>
        <taxon>Pseudo-nitzschia</taxon>
    </lineage>
</organism>
<feature type="domain" description="DNA2/NAM7 helicase helicase" evidence="6">
    <location>
        <begin position="2"/>
        <end position="283"/>
    </location>
</feature>
<dbReference type="GO" id="GO:0004386">
    <property type="term" value="F:helicase activity"/>
    <property type="evidence" value="ECO:0007669"/>
    <property type="project" value="UniProtKB-KW"/>
</dbReference>
<dbReference type="OrthoDB" id="43512at2759"/>
<proteinExistence type="predicted"/>
<dbReference type="InterPro" id="IPR041677">
    <property type="entry name" value="DNA2/NAM7_AAA_11"/>
</dbReference>
<feature type="region of interest" description="Disordered" evidence="5">
    <location>
        <begin position="536"/>
        <end position="564"/>
    </location>
</feature>
<evidence type="ECO:0000256" key="4">
    <source>
        <dbReference type="ARBA" id="ARBA00022840"/>
    </source>
</evidence>
<dbReference type="GO" id="GO:0005694">
    <property type="term" value="C:chromosome"/>
    <property type="evidence" value="ECO:0007669"/>
    <property type="project" value="UniProtKB-ARBA"/>
</dbReference>
<feature type="region of interest" description="Disordered" evidence="5">
    <location>
        <begin position="695"/>
        <end position="722"/>
    </location>
</feature>
<accession>A0A448ZI66</accession>
<dbReference type="Pfam" id="PF13086">
    <property type="entry name" value="AAA_11"/>
    <property type="match status" value="1"/>
</dbReference>
<dbReference type="EMBL" id="CAACVS010000381">
    <property type="protein sequence ID" value="VEU41748.1"/>
    <property type="molecule type" value="Genomic_DNA"/>
</dbReference>
<evidence type="ECO:0000256" key="3">
    <source>
        <dbReference type="ARBA" id="ARBA00022806"/>
    </source>
</evidence>
<evidence type="ECO:0000313" key="9">
    <source>
        <dbReference type="Proteomes" id="UP000291116"/>
    </source>
</evidence>
<keyword evidence="2" id="KW-0378">Hydrolase</keyword>
<dbReference type="PANTHER" id="PTHR10887:SF495">
    <property type="entry name" value="HELICASE SENATAXIN ISOFORM X1-RELATED"/>
    <property type="match status" value="1"/>
</dbReference>
<name>A0A448ZI66_9STRA</name>
<dbReference type="PANTHER" id="PTHR10887">
    <property type="entry name" value="DNA2/NAM7 HELICASE FAMILY"/>
    <property type="match status" value="1"/>
</dbReference>
<evidence type="ECO:0000259" key="6">
    <source>
        <dbReference type="Pfam" id="PF13086"/>
    </source>
</evidence>
<feature type="domain" description="DNA2/NAM7 helicase-like C-terminal" evidence="7">
    <location>
        <begin position="290"/>
        <end position="488"/>
    </location>
</feature>
<evidence type="ECO:0000256" key="1">
    <source>
        <dbReference type="ARBA" id="ARBA00022741"/>
    </source>
</evidence>
<feature type="compositionally biased region" description="Low complexity" evidence="5">
    <location>
        <begin position="588"/>
        <end position="617"/>
    </location>
</feature>
<keyword evidence="3" id="KW-0347">Helicase</keyword>
<evidence type="ECO:0000313" key="8">
    <source>
        <dbReference type="EMBL" id="VEU41748.1"/>
    </source>
</evidence>
<dbReference type="InterPro" id="IPR047187">
    <property type="entry name" value="SF1_C_Upf1"/>
</dbReference>
<evidence type="ECO:0000259" key="7">
    <source>
        <dbReference type="Pfam" id="PF13087"/>
    </source>
</evidence>
<reference evidence="8 9" key="1">
    <citation type="submission" date="2019-01" db="EMBL/GenBank/DDBJ databases">
        <authorList>
            <person name="Ferrante I. M."/>
        </authorList>
    </citation>
    <scope>NUCLEOTIDE SEQUENCE [LARGE SCALE GENOMIC DNA]</scope>
    <source>
        <strain evidence="8 9">B856</strain>
    </source>
</reference>